<feature type="compositionally biased region" description="Basic residues" evidence="1">
    <location>
        <begin position="202"/>
        <end position="214"/>
    </location>
</feature>
<reference evidence="2 3" key="1">
    <citation type="submission" date="2019-05" db="EMBL/GenBank/DDBJ databases">
        <title>Comparative genomics and metabolomics analyses of clavulanic acid producing Streptomyces species provides insight into specialized metabolism and evolution of beta-lactam biosynthetic gene clusters.</title>
        <authorList>
            <person name="Moore M.A."/>
            <person name="Cruz-Morales P."/>
            <person name="Barona Gomez F."/>
            <person name="Kapil T."/>
        </authorList>
    </citation>
    <scope>NUCLEOTIDE SEQUENCE [LARGE SCALE GENOMIC DNA]</scope>
    <source>
        <strain evidence="2 3">NRRL 5741</strain>
    </source>
</reference>
<feature type="region of interest" description="Disordered" evidence="1">
    <location>
        <begin position="78"/>
        <end position="236"/>
    </location>
</feature>
<protein>
    <submittedName>
        <fullName evidence="2">Uncharacterized protein</fullName>
    </submittedName>
</protein>
<dbReference type="Proteomes" id="UP000419138">
    <property type="component" value="Unassembled WGS sequence"/>
</dbReference>
<organism evidence="2 3">
    <name type="scientific">Streptomyces jumonjinensis</name>
    <dbReference type="NCBI Taxonomy" id="1945"/>
    <lineage>
        <taxon>Bacteria</taxon>
        <taxon>Bacillati</taxon>
        <taxon>Actinomycetota</taxon>
        <taxon>Actinomycetes</taxon>
        <taxon>Kitasatosporales</taxon>
        <taxon>Streptomycetaceae</taxon>
        <taxon>Streptomyces</taxon>
    </lineage>
</organism>
<feature type="compositionally biased region" description="Low complexity" evidence="1">
    <location>
        <begin position="78"/>
        <end position="95"/>
    </location>
</feature>
<evidence type="ECO:0000256" key="1">
    <source>
        <dbReference type="SAM" id="MobiDB-lite"/>
    </source>
</evidence>
<dbReference type="AlphaFoldDB" id="A0A646KDK9"/>
<evidence type="ECO:0000313" key="2">
    <source>
        <dbReference type="EMBL" id="MQT00369.1"/>
    </source>
</evidence>
<accession>A0A646KDK9</accession>
<feature type="compositionally biased region" description="Basic and acidic residues" evidence="1">
    <location>
        <begin position="215"/>
        <end position="227"/>
    </location>
</feature>
<evidence type="ECO:0000313" key="3">
    <source>
        <dbReference type="Proteomes" id="UP000419138"/>
    </source>
</evidence>
<proteinExistence type="predicted"/>
<feature type="compositionally biased region" description="Gly residues" evidence="1">
    <location>
        <begin position="115"/>
        <end position="124"/>
    </location>
</feature>
<comment type="caution">
    <text evidence="2">The sequence shown here is derived from an EMBL/GenBank/DDBJ whole genome shotgun (WGS) entry which is preliminary data.</text>
</comment>
<name>A0A646KDK9_STRJU</name>
<feature type="compositionally biased region" description="Basic and acidic residues" evidence="1">
    <location>
        <begin position="1"/>
        <end position="14"/>
    </location>
</feature>
<keyword evidence="3" id="KW-1185">Reference proteome</keyword>
<sequence>MQEPADDHDREGDYTGRLPQAQLASGVIGPQGPDRVPDSPAHTCCPTFAHLVVHGRHDNRPSFATWPIASRTWVISTGTTISSGQTPGAAGSRGRAGSRRRSPSGRITARSRGPVWGGGEGGFTGHLPRGPEDRGRSGREAGGVRSRRPLGEAGLGGSEPARLHRPSSVPQGSAPVPAPGGDRACLRGVRPALHSPAGRSASRGRLRGRRRRWSQRHEPDVIRRGVDARSPVPGKTNARRCWSWRV</sequence>
<feature type="compositionally biased region" description="Basic and acidic residues" evidence="1">
    <location>
        <begin position="129"/>
        <end position="139"/>
    </location>
</feature>
<feature type="region of interest" description="Disordered" evidence="1">
    <location>
        <begin position="1"/>
        <end position="41"/>
    </location>
</feature>
<gene>
    <name evidence="2" type="ORF">FF041_09055</name>
</gene>
<dbReference type="EMBL" id="VCLA01000071">
    <property type="protein sequence ID" value="MQT00369.1"/>
    <property type="molecule type" value="Genomic_DNA"/>
</dbReference>